<accession>A0ABV5SZ05</accession>
<feature type="compositionally biased region" description="Polar residues" evidence="1">
    <location>
        <begin position="1"/>
        <end position="17"/>
    </location>
</feature>
<feature type="transmembrane region" description="Helical" evidence="2">
    <location>
        <begin position="38"/>
        <end position="56"/>
    </location>
</feature>
<evidence type="ECO:0000313" key="4">
    <source>
        <dbReference type="Proteomes" id="UP001589611"/>
    </source>
</evidence>
<proteinExistence type="predicted"/>
<evidence type="ECO:0000313" key="3">
    <source>
        <dbReference type="EMBL" id="MFB9644319.1"/>
    </source>
</evidence>
<gene>
    <name evidence="3" type="ORF">ACFFPJ_00750</name>
</gene>
<keyword evidence="2" id="KW-0812">Transmembrane</keyword>
<dbReference type="RefSeq" id="WP_344710663.1">
    <property type="nucleotide sequence ID" value="NZ_BAAAWH010000001.1"/>
</dbReference>
<evidence type="ECO:0000256" key="1">
    <source>
        <dbReference type="SAM" id="MobiDB-lite"/>
    </source>
</evidence>
<keyword evidence="4" id="KW-1185">Reference proteome</keyword>
<name>A0ABV5SZ05_9MICO</name>
<evidence type="ECO:0000256" key="2">
    <source>
        <dbReference type="SAM" id="Phobius"/>
    </source>
</evidence>
<keyword evidence="2" id="KW-0472">Membrane</keyword>
<comment type="caution">
    <text evidence="3">The sequence shown here is derived from an EMBL/GenBank/DDBJ whole genome shotgun (WGS) entry which is preliminary data.</text>
</comment>
<sequence length="180" mass="18561">MSSPIRKSGTAGESSAATGDAERRPERDTVTPPSPRQVGFTTGVSLIVLGGLIAAVTGPLDLDRGSWLAAYLVLVGGVAQCVISTQHRLAAAPLTPRGRRWMLLLLWNTGVVIVIVGSLTSAPWVGAIGGVALLAALVLAMDGTRHARRRVVAILLRILYAALAVSVVIGVALTALRAAS</sequence>
<feature type="transmembrane region" description="Helical" evidence="2">
    <location>
        <begin position="101"/>
        <end position="118"/>
    </location>
</feature>
<feature type="transmembrane region" description="Helical" evidence="2">
    <location>
        <begin position="68"/>
        <end position="89"/>
    </location>
</feature>
<reference evidence="3 4" key="1">
    <citation type="submission" date="2024-09" db="EMBL/GenBank/DDBJ databases">
        <authorList>
            <person name="Sun Q."/>
            <person name="Mori K."/>
        </authorList>
    </citation>
    <scope>NUCLEOTIDE SEQUENCE [LARGE SCALE GENOMIC DNA]</scope>
    <source>
        <strain evidence="3 4">JCM 1342</strain>
    </source>
</reference>
<protein>
    <recommendedName>
        <fullName evidence="5">Integral membrane protein</fullName>
    </recommendedName>
</protein>
<feature type="transmembrane region" description="Helical" evidence="2">
    <location>
        <begin position="124"/>
        <end position="142"/>
    </location>
</feature>
<keyword evidence="2" id="KW-1133">Transmembrane helix</keyword>
<feature type="region of interest" description="Disordered" evidence="1">
    <location>
        <begin position="1"/>
        <end position="37"/>
    </location>
</feature>
<dbReference type="EMBL" id="JBHMBE010000001">
    <property type="protein sequence ID" value="MFB9644319.1"/>
    <property type="molecule type" value="Genomic_DNA"/>
</dbReference>
<feature type="compositionally biased region" description="Basic and acidic residues" evidence="1">
    <location>
        <begin position="20"/>
        <end position="29"/>
    </location>
</feature>
<evidence type="ECO:0008006" key="5">
    <source>
        <dbReference type="Google" id="ProtNLM"/>
    </source>
</evidence>
<organism evidence="3 4">
    <name type="scientific">Microbacterium terregens</name>
    <dbReference type="NCBI Taxonomy" id="69363"/>
    <lineage>
        <taxon>Bacteria</taxon>
        <taxon>Bacillati</taxon>
        <taxon>Actinomycetota</taxon>
        <taxon>Actinomycetes</taxon>
        <taxon>Micrococcales</taxon>
        <taxon>Microbacteriaceae</taxon>
        <taxon>Microbacterium</taxon>
    </lineage>
</organism>
<feature type="transmembrane region" description="Helical" evidence="2">
    <location>
        <begin position="154"/>
        <end position="176"/>
    </location>
</feature>
<dbReference type="Proteomes" id="UP001589611">
    <property type="component" value="Unassembled WGS sequence"/>
</dbReference>